<dbReference type="RefSeq" id="WP_006739359.1">
    <property type="nucleotide sequence ID" value="NZ_AEUZ02000001.1"/>
</dbReference>
<gene>
    <name evidence="1" type="ORF">STRUR_1140</name>
</gene>
<dbReference type="Pfam" id="PF19385">
    <property type="entry name" value="DUF5960"/>
    <property type="match status" value="1"/>
</dbReference>
<sequence>MNYWELSQNALQFDYFSANYLKFERDYYRLTTYDIPLTFIGNDILTSMAMAQRSYFRLNKEYASDKQDHYFYFKLKDIKENKIIRVYEYLGHSLKPPKP</sequence>
<dbReference type="Proteomes" id="UP000005388">
    <property type="component" value="Unassembled WGS sequence"/>
</dbReference>
<evidence type="ECO:0000313" key="1">
    <source>
        <dbReference type="EMBL" id="EHJ56610.1"/>
    </source>
</evidence>
<name>G5KFY1_9STRE</name>
<proteinExistence type="predicted"/>
<keyword evidence="2" id="KW-1185">Reference proteome</keyword>
<accession>G5KFY1</accession>
<comment type="caution">
    <text evidence="1">The sequence shown here is derived from an EMBL/GenBank/DDBJ whole genome shotgun (WGS) entry which is preliminary data.</text>
</comment>
<dbReference type="AlphaFoldDB" id="G5KFY1"/>
<dbReference type="EMBL" id="AEUZ02000001">
    <property type="protein sequence ID" value="EHJ56610.1"/>
    <property type="molecule type" value="Genomic_DNA"/>
</dbReference>
<reference evidence="1 2" key="1">
    <citation type="journal article" date="2014" name="Int. J. Syst. Evol. Microbiol.">
        <title>Phylogenomics and the dynamic genome evolution of the genus Streptococcus.</title>
        <authorList>
            <consortium name="The Broad Institute Genome Sequencing Platform"/>
            <person name="Richards V.P."/>
            <person name="Palmer S.R."/>
            <person name="Pavinski Bitar P.D."/>
            <person name="Qin X."/>
            <person name="Weinstock G.M."/>
            <person name="Highlander S.K."/>
            <person name="Town C.D."/>
            <person name="Burne R.A."/>
            <person name="Stanhope M.J."/>
        </authorList>
    </citation>
    <scope>NUCLEOTIDE SEQUENCE [LARGE SCALE GENOMIC DNA]</scope>
    <source>
        <strain evidence="1 2">2285-97</strain>
    </source>
</reference>
<organism evidence="1 2">
    <name type="scientific">Streptococcus urinalis 2285-97</name>
    <dbReference type="NCBI Taxonomy" id="764291"/>
    <lineage>
        <taxon>Bacteria</taxon>
        <taxon>Bacillati</taxon>
        <taxon>Bacillota</taxon>
        <taxon>Bacilli</taxon>
        <taxon>Lactobacillales</taxon>
        <taxon>Streptococcaceae</taxon>
        <taxon>Streptococcus</taxon>
    </lineage>
</organism>
<protein>
    <submittedName>
        <fullName evidence="1">Uncharacterized protein</fullName>
    </submittedName>
</protein>
<dbReference type="InterPro" id="IPR046004">
    <property type="entry name" value="DUF5960"/>
</dbReference>
<dbReference type="STRING" id="764291.STRUR_1140"/>
<evidence type="ECO:0000313" key="2">
    <source>
        <dbReference type="Proteomes" id="UP000005388"/>
    </source>
</evidence>